<dbReference type="InterPro" id="IPR019383">
    <property type="entry name" value="Golgin_A_7/ERF4"/>
</dbReference>
<feature type="domain" description="HTH psq-type" evidence="4">
    <location>
        <begin position="165"/>
        <end position="206"/>
    </location>
</feature>
<evidence type="ECO:0000313" key="6">
    <source>
        <dbReference type="EMBL" id="CAG4965922.1"/>
    </source>
</evidence>
<evidence type="ECO:0000259" key="4">
    <source>
        <dbReference type="Pfam" id="PF05225"/>
    </source>
</evidence>
<dbReference type="GO" id="GO:0003677">
    <property type="term" value="F:DNA binding"/>
    <property type="evidence" value="ECO:0007669"/>
    <property type="project" value="InterPro"/>
</dbReference>
<dbReference type="Pfam" id="PF10256">
    <property type="entry name" value="Erf4"/>
    <property type="match status" value="1"/>
</dbReference>
<keyword evidence="7" id="KW-1185">Reference proteome</keyword>
<accession>A0A8S3WKU9</accession>
<dbReference type="OrthoDB" id="67682at2759"/>
<evidence type="ECO:0000313" key="7">
    <source>
        <dbReference type="Proteomes" id="UP000691718"/>
    </source>
</evidence>
<dbReference type="AlphaFoldDB" id="A0A8S3WKU9"/>
<reference evidence="6" key="1">
    <citation type="submission" date="2021-04" db="EMBL/GenBank/DDBJ databases">
        <authorList>
            <person name="Tunstrom K."/>
        </authorList>
    </citation>
    <scope>NUCLEOTIDE SEQUENCE</scope>
</reference>
<name>A0A8S3WKU9_PARAO</name>
<dbReference type="InterPro" id="IPR007889">
    <property type="entry name" value="HTH_Psq"/>
</dbReference>
<dbReference type="InterPro" id="IPR004875">
    <property type="entry name" value="DDE_SF_endonuclease_dom"/>
</dbReference>
<feature type="domain" description="Golgin subfamily A member 7/ERF4" evidence="5">
    <location>
        <begin position="45"/>
        <end position="134"/>
    </location>
</feature>
<evidence type="ECO:0000256" key="1">
    <source>
        <dbReference type="ARBA" id="ARBA00004370"/>
    </source>
</evidence>
<sequence length="479" mass="54305">MADFDAIYPDETESEENIEETHVTLVPDPIVVRGAGNMTVFGLSNRFNNEFPSGLQSRVAPEEYQATIARINSVLKKTLPVNVKWLFCGCVCCCCTLGCSLWPVICLSKRTQHSLNKLLEWENSRLYNKLGLRWRLTKQHCDSSSMMEYMARTKVNKRKKGNHTADNMLQAIRHYRQGWSIRKAAKEYNVCYPTLQRYIKKNVNVSTADLHKQRLTPNYDVNKIFTNEQEKSLTEYIKECALKFYGLSTKDVRSLAYQMATINNIKTPDSWNREKMAGLEWLRSYRSRNLDLSLKKPESCSLARATAFNKDTVKMFFDNLKNVMERHPSFGNGCRIYNLDETATTTVQKPLKVIAPKGRQNICKITSGEKGTLVTTCAIVCASGQALPPALIFPRKNLKDYMMTGAPIGSLGLANPSGWMNAELFIEVMKHFIKHTSASSENSALLIMDNHESHLSIEALDMAKRSGVTILTLHPPHNK</sequence>
<dbReference type="PANTHER" id="PTHR13005">
    <property type="entry name" value="CYSTEINE-RICH HYDROPHOBIC DOMAIN PROTEIN BRAIN X-LINKED PROTEIN"/>
    <property type="match status" value="1"/>
</dbReference>
<dbReference type="PANTHER" id="PTHR13005:SF4">
    <property type="entry name" value="CYSTEINE-RICH HYDROPHOBIC PROTEIN"/>
    <property type="match status" value="1"/>
</dbReference>
<dbReference type="InterPro" id="IPR039735">
    <property type="entry name" value="CHIC1/2"/>
</dbReference>
<dbReference type="Pfam" id="PF05225">
    <property type="entry name" value="HTH_psq"/>
    <property type="match status" value="1"/>
</dbReference>
<evidence type="ECO:0000259" key="5">
    <source>
        <dbReference type="Pfam" id="PF10256"/>
    </source>
</evidence>
<feature type="domain" description="DDE-1" evidence="3">
    <location>
        <begin position="374"/>
        <end position="472"/>
    </location>
</feature>
<proteinExistence type="predicted"/>
<comment type="caution">
    <text evidence="6">The sequence shown here is derived from an EMBL/GenBank/DDBJ whole genome shotgun (WGS) entry which is preliminary data.</text>
</comment>
<dbReference type="EMBL" id="CAJQZP010000527">
    <property type="protein sequence ID" value="CAG4965922.1"/>
    <property type="molecule type" value="Genomic_DNA"/>
</dbReference>
<dbReference type="GO" id="GO:0016020">
    <property type="term" value="C:membrane"/>
    <property type="evidence" value="ECO:0007669"/>
    <property type="project" value="UniProtKB-SubCell"/>
</dbReference>
<keyword evidence="2" id="KW-0472">Membrane</keyword>
<evidence type="ECO:0000259" key="3">
    <source>
        <dbReference type="Pfam" id="PF03184"/>
    </source>
</evidence>
<organism evidence="6 7">
    <name type="scientific">Parnassius apollo</name>
    <name type="common">Apollo butterfly</name>
    <name type="synonym">Papilio apollo</name>
    <dbReference type="NCBI Taxonomy" id="110799"/>
    <lineage>
        <taxon>Eukaryota</taxon>
        <taxon>Metazoa</taxon>
        <taxon>Ecdysozoa</taxon>
        <taxon>Arthropoda</taxon>
        <taxon>Hexapoda</taxon>
        <taxon>Insecta</taxon>
        <taxon>Pterygota</taxon>
        <taxon>Neoptera</taxon>
        <taxon>Endopterygota</taxon>
        <taxon>Lepidoptera</taxon>
        <taxon>Glossata</taxon>
        <taxon>Ditrysia</taxon>
        <taxon>Papilionoidea</taxon>
        <taxon>Papilionidae</taxon>
        <taxon>Parnassiinae</taxon>
        <taxon>Parnassini</taxon>
        <taxon>Parnassius</taxon>
        <taxon>Parnassius</taxon>
    </lineage>
</organism>
<dbReference type="Proteomes" id="UP000691718">
    <property type="component" value="Unassembled WGS sequence"/>
</dbReference>
<comment type="subcellular location">
    <subcellularLocation>
        <location evidence="1">Membrane</location>
    </subcellularLocation>
</comment>
<protein>
    <submittedName>
        <fullName evidence="6">(apollo) hypothetical protein</fullName>
    </submittedName>
</protein>
<gene>
    <name evidence="6" type="ORF">PAPOLLO_LOCUS7492</name>
</gene>
<evidence type="ECO:0000256" key="2">
    <source>
        <dbReference type="ARBA" id="ARBA00023136"/>
    </source>
</evidence>
<dbReference type="Pfam" id="PF03184">
    <property type="entry name" value="DDE_1"/>
    <property type="match status" value="1"/>
</dbReference>